<dbReference type="SUPFAM" id="SSF53448">
    <property type="entry name" value="Nucleotide-diphospho-sugar transferases"/>
    <property type="match status" value="1"/>
</dbReference>
<dbReference type="InterPro" id="IPR001173">
    <property type="entry name" value="Glyco_trans_2-like"/>
</dbReference>
<keyword evidence="4" id="KW-0472">Membrane</keyword>
<name>A0ABN7ZVT0_9BACI</name>
<keyword evidence="2" id="KW-0328">Glycosyltransferase</keyword>
<accession>A0ABN7ZVT0</accession>
<evidence type="ECO:0000256" key="3">
    <source>
        <dbReference type="ARBA" id="ARBA00022679"/>
    </source>
</evidence>
<dbReference type="InterPro" id="IPR029044">
    <property type="entry name" value="Nucleotide-diphossugar_trans"/>
</dbReference>
<keyword evidence="4" id="KW-0812">Transmembrane</keyword>
<evidence type="ECO:0000256" key="1">
    <source>
        <dbReference type="ARBA" id="ARBA00006739"/>
    </source>
</evidence>
<dbReference type="Gene3D" id="3.90.550.10">
    <property type="entry name" value="Spore Coat Polysaccharide Biosynthesis Protein SpsA, Chain A"/>
    <property type="match status" value="1"/>
</dbReference>
<dbReference type="EMBL" id="CAKJTI010000009">
    <property type="protein sequence ID" value="CAG9613064.1"/>
    <property type="molecule type" value="Genomic_DNA"/>
</dbReference>
<dbReference type="Pfam" id="PF00535">
    <property type="entry name" value="Glycos_transf_2"/>
    <property type="match status" value="1"/>
</dbReference>
<dbReference type="InterPro" id="IPR017542">
    <property type="entry name" value="XrtG-assoc_glycosyltfrase"/>
</dbReference>
<sequence length="451" mass="52997">MTMDAFLQEVFFWTVWLIIPLLVDFLTGFGSAIVVLHAYLKKKEIELTFFPYVTILVPVYNSEKTLGDCLNSIVAQQYPLQNIQVILIDNGSEDRSFEVFQQFQIEHPVLNIRYIKSKQGKAQALNQGIYLSRGRYILNVDSDGMLDSRAVYNTVRKFEQDMSISAMTGVVMINPELIQENNKPLLKLLQRCELFEYVEAFLVGRGYQSKRNSIFTLSGAFSAFRKEVLTKTQMYNIETLGEDTHMTTQIRLMYNGKVALCEDAFFYVDPIESADRLYIQRQRWQRGGIEVTALFNKFLSEKIRGSLDVIRYTMIKDHTLIFSRMIWIFALVYLMFLDYPLYLIVTANIILYFSYVANSLLFYVVSKLYLKPQPHVKKYMRKHIYTIFLLPFYRMFIFFCRLAGTINAKEKKASWDVRALSEEMQMIREKMKKQFSFYFKLKKWINGSSNK</sequence>
<keyword evidence="4" id="KW-1133">Transmembrane helix</keyword>
<feature type="transmembrane region" description="Helical" evidence="4">
    <location>
        <begin position="319"/>
        <end position="336"/>
    </location>
</feature>
<feature type="transmembrane region" description="Helical" evidence="4">
    <location>
        <begin position="342"/>
        <end position="364"/>
    </location>
</feature>
<evidence type="ECO:0000313" key="7">
    <source>
        <dbReference type="Proteomes" id="UP000789423"/>
    </source>
</evidence>
<comment type="caution">
    <text evidence="6">The sequence shown here is derived from an EMBL/GenBank/DDBJ whole genome shotgun (WGS) entry which is preliminary data.</text>
</comment>
<evidence type="ECO:0000313" key="6">
    <source>
        <dbReference type="EMBL" id="CAG9613064.1"/>
    </source>
</evidence>
<gene>
    <name evidence="6" type="ORF">BACCIP111899_02259</name>
</gene>
<comment type="similarity">
    <text evidence="1">Belongs to the glycosyltransferase 2 family.</text>
</comment>
<dbReference type="CDD" id="cd06423">
    <property type="entry name" value="CESA_like"/>
    <property type="match status" value="1"/>
</dbReference>
<feature type="transmembrane region" description="Helical" evidence="4">
    <location>
        <begin position="12"/>
        <end position="40"/>
    </location>
</feature>
<keyword evidence="7" id="KW-1185">Reference proteome</keyword>
<dbReference type="NCBIfam" id="TIGR03111">
    <property type="entry name" value="glyc2_xrt_Gpos1"/>
    <property type="match status" value="1"/>
</dbReference>
<feature type="domain" description="Glycosyltransferase 2-like" evidence="5">
    <location>
        <begin position="54"/>
        <end position="229"/>
    </location>
</feature>
<evidence type="ECO:0000259" key="5">
    <source>
        <dbReference type="Pfam" id="PF00535"/>
    </source>
</evidence>
<protein>
    <recommendedName>
        <fullName evidence="5">Glycosyltransferase 2-like domain-containing protein</fullName>
    </recommendedName>
</protein>
<organism evidence="6 7">
    <name type="scientific">Bacillus rhizoplanae</name>
    <dbReference type="NCBI Taxonomy" id="2880966"/>
    <lineage>
        <taxon>Bacteria</taxon>
        <taxon>Bacillati</taxon>
        <taxon>Bacillota</taxon>
        <taxon>Bacilli</taxon>
        <taxon>Bacillales</taxon>
        <taxon>Bacillaceae</taxon>
        <taxon>Bacillus</taxon>
    </lineage>
</organism>
<reference evidence="6 7" key="1">
    <citation type="submission" date="2021-10" db="EMBL/GenBank/DDBJ databases">
        <authorList>
            <person name="Criscuolo A."/>
        </authorList>
    </citation>
    <scope>NUCLEOTIDE SEQUENCE [LARGE SCALE GENOMIC DNA]</scope>
    <source>
        <strain evidence="7">CIP 111899</strain>
    </source>
</reference>
<dbReference type="Proteomes" id="UP000789423">
    <property type="component" value="Unassembled WGS sequence"/>
</dbReference>
<dbReference type="PANTHER" id="PTHR43630:SF1">
    <property type="entry name" value="POLY-BETA-1,6-N-ACETYL-D-GLUCOSAMINE SYNTHASE"/>
    <property type="match status" value="1"/>
</dbReference>
<evidence type="ECO:0000256" key="2">
    <source>
        <dbReference type="ARBA" id="ARBA00022676"/>
    </source>
</evidence>
<dbReference type="PANTHER" id="PTHR43630">
    <property type="entry name" value="POLY-BETA-1,6-N-ACETYL-D-GLUCOSAMINE SYNTHASE"/>
    <property type="match status" value="1"/>
</dbReference>
<evidence type="ECO:0000256" key="4">
    <source>
        <dbReference type="SAM" id="Phobius"/>
    </source>
</evidence>
<keyword evidence="3" id="KW-0808">Transferase</keyword>
<feature type="transmembrane region" description="Helical" evidence="4">
    <location>
        <begin position="384"/>
        <end position="404"/>
    </location>
</feature>
<proteinExistence type="inferred from homology"/>